<dbReference type="SUPFAM" id="SSF47413">
    <property type="entry name" value="lambda repressor-like DNA-binding domains"/>
    <property type="match status" value="1"/>
</dbReference>
<accession>A0ABS7QGM0</accession>
<dbReference type="EMBL" id="JAINZZ010000069">
    <property type="protein sequence ID" value="MBY8882321.1"/>
    <property type="molecule type" value="Genomic_DNA"/>
</dbReference>
<dbReference type="Proteomes" id="UP000778578">
    <property type="component" value="Unassembled WGS sequence"/>
</dbReference>
<dbReference type="Pfam" id="PF01381">
    <property type="entry name" value="HTH_3"/>
    <property type="match status" value="1"/>
</dbReference>
<dbReference type="PANTHER" id="PTHR46558">
    <property type="entry name" value="TRACRIPTIONAL REGULATORY PROTEIN-RELATED-RELATED"/>
    <property type="match status" value="1"/>
</dbReference>
<reference evidence="3 4" key="1">
    <citation type="submission" date="2021-08" db="EMBL/GenBank/DDBJ databases">
        <title>WGS of actinomycetes from Thailand.</title>
        <authorList>
            <person name="Thawai C."/>
        </authorList>
    </citation>
    <scope>NUCLEOTIDE SEQUENCE [LARGE SCALE GENOMIC DNA]</scope>
    <source>
        <strain evidence="3 4">PLK6-54</strain>
    </source>
</reference>
<evidence type="ECO:0000313" key="3">
    <source>
        <dbReference type="EMBL" id="MBY8882321.1"/>
    </source>
</evidence>
<protein>
    <submittedName>
        <fullName evidence="3">Helix-turn-helix transcriptional regulator</fullName>
    </submittedName>
</protein>
<name>A0ABS7QGM0_9ACTN</name>
<dbReference type="InterPro" id="IPR001387">
    <property type="entry name" value="Cro/C1-type_HTH"/>
</dbReference>
<sequence>MDSIARDVKFSEILLSLLTSSSPTVTRKKLASQIGVSEGTVSHYVNGRVRPSFETLLRIADFFNVSLDYLVHGERAPSAVLAEDTLGLRAEMMRAMAESLEHSGRQRDLIVRVNQRLHQQVERVAREIVGAPENTGPVGMISEPEAMAIEGCATRVQVMARQAPADLTVAPDGTTEPGPFFGTMTDNVRRGVTYQYLFYGKRTGFVPYATRLRELLRSQDIRSDTLAENLAFRNVDADLITGVCVYTVDTAMLERREPILWERFRDDGLFGDTFVYISIRHKDAPGGVVLDAAHAEACQRILTRDWRQAGTL</sequence>
<dbReference type="CDD" id="cd00093">
    <property type="entry name" value="HTH_XRE"/>
    <property type="match status" value="1"/>
</dbReference>
<dbReference type="Gene3D" id="1.10.260.40">
    <property type="entry name" value="lambda repressor-like DNA-binding domains"/>
    <property type="match status" value="1"/>
</dbReference>
<organism evidence="3 4">
    <name type="scientific">Actinacidiphila acidipaludis</name>
    <dbReference type="NCBI Taxonomy" id="2873382"/>
    <lineage>
        <taxon>Bacteria</taxon>
        <taxon>Bacillati</taxon>
        <taxon>Actinomycetota</taxon>
        <taxon>Actinomycetes</taxon>
        <taxon>Kitasatosporales</taxon>
        <taxon>Streptomycetaceae</taxon>
        <taxon>Actinacidiphila</taxon>
    </lineage>
</organism>
<keyword evidence="1" id="KW-0238">DNA-binding</keyword>
<dbReference type="SMART" id="SM00530">
    <property type="entry name" value="HTH_XRE"/>
    <property type="match status" value="1"/>
</dbReference>
<dbReference type="InterPro" id="IPR010982">
    <property type="entry name" value="Lambda_DNA-bd_dom_sf"/>
</dbReference>
<dbReference type="PROSITE" id="PS50943">
    <property type="entry name" value="HTH_CROC1"/>
    <property type="match status" value="1"/>
</dbReference>
<evidence type="ECO:0000256" key="1">
    <source>
        <dbReference type="ARBA" id="ARBA00023125"/>
    </source>
</evidence>
<evidence type="ECO:0000259" key="2">
    <source>
        <dbReference type="PROSITE" id="PS50943"/>
    </source>
</evidence>
<dbReference type="PANTHER" id="PTHR46558:SF11">
    <property type="entry name" value="HTH-TYPE TRANSCRIPTIONAL REGULATOR XRE"/>
    <property type="match status" value="1"/>
</dbReference>
<comment type="caution">
    <text evidence="3">The sequence shown here is derived from an EMBL/GenBank/DDBJ whole genome shotgun (WGS) entry which is preliminary data.</text>
</comment>
<keyword evidence="4" id="KW-1185">Reference proteome</keyword>
<dbReference type="RefSeq" id="WP_222968547.1">
    <property type="nucleotide sequence ID" value="NZ_JAINZZ010000069.1"/>
</dbReference>
<evidence type="ECO:0000313" key="4">
    <source>
        <dbReference type="Proteomes" id="UP000778578"/>
    </source>
</evidence>
<feature type="domain" description="HTH cro/C1-type" evidence="2">
    <location>
        <begin position="26"/>
        <end position="70"/>
    </location>
</feature>
<gene>
    <name evidence="3" type="ORF">K7862_32500</name>
</gene>
<proteinExistence type="predicted"/>